<evidence type="ECO:0000313" key="1">
    <source>
        <dbReference type="EMBL" id="RHA20862.1"/>
    </source>
</evidence>
<dbReference type="Proteomes" id="UP000286186">
    <property type="component" value="Unassembled WGS sequence"/>
</dbReference>
<evidence type="ECO:0000313" key="7">
    <source>
        <dbReference type="Proteomes" id="UP000284598"/>
    </source>
</evidence>
<dbReference type="Proteomes" id="UP000284779">
    <property type="component" value="Unassembled WGS sequence"/>
</dbReference>
<evidence type="ECO:0000313" key="2">
    <source>
        <dbReference type="EMBL" id="RHA52443.1"/>
    </source>
</evidence>
<dbReference type="Pfam" id="PF01263">
    <property type="entry name" value="Aldose_epim"/>
    <property type="match status" value="1"/>
</dbReference>
<dbReference type="GO" id="GO:0030246">
    <property type="term" value="F:carbohydrate binding"/>
    <property type="evidence" value="ECO:0007669"/>
    <property type="project" value="InterPro"/>
</dbReference>
<proteinExistence type="predicted"/>
<protein>
    <submittedName>
        <fullName evidence="1">Aldose 1-epimerase family protein</fullName>
    </submittedName>
</protein>
<dbReference type="SUPFAM" id="SSF74650">
    <property type="entry name" value="Galactose mutarotase-like"/>
    <property type="match status" value="1"/>
</dbReference>
<accession>A0A413RDK5</accession>
<dbReference type="AlphaFoldDB" id="A0A413RDK5"/>
<evidence type="ECO:0000313" key="10">
    <source>
        <dbReference type="Proteomes" id="UP000286186"/>
    </source>
</evidence>
<name>A0A413RDK5_9FIRM</name>
<dbReference type="Proteomes" id="UP000283314">
    <property type="component" value="Unassembled WGS sequence"/>
</dbReference>
<dbReference type="EMBL" id="QRHR01000009">
    <property type="protein sequence ID" value="RHF88057.1"/>
    <property type="molecule type" value="Genomic_DNA"/>
</dbReference>
<dbReference type="CDD" id="cd09024">
    <property type="entry name" value="Aldose_epim_lacX"/>
    <property type="match status" value="1"/>
</dbReference>
<evidence type="ECO:0000313" key="4">
    <source>
        <dbReference type="EMBL" id="RHF88057.1"/>
    </source>
</evidence>
<dbReference type="InterPro" id="IPR014718">
    <property type="entry name" value="GH-type_carb-bd"/>
</dbReference>
<organism evidence="1 8">
    <name type="scientific">Eubacterium ventriosum</name>
    <dbReference type="NCBI Taxonomy" id="39496"/>
    <lineage>
        <taxon>Bacteria</taxon>
        <taxon>Bacillati</taxon>
        <taxon>Bacillota</taxon>
        <taxon>Clostridia</taxon>
        <taxon>Eubacteriales</taxon>
        <taxon>Eubacteriaceae</taxon>
        <taxon>Eubacterium</taxon>
    </lineage>
</organism>
<reference evidence="6 7" key="1">
    <citation type="submission" date="2018-08" db="EMBL/GenBank/DDBJ databases">
        <title>A genome reference for cultivated species of the human gut microbiota.</title>
        <authorList>
            <person name="Zou Y."/>
            <person name="Xue W."/>
            <person name="Luo G."/>
        </authorList>
    </citation>
    <scope>NUCLEOTIDE SEQUENCE [LARGE SCALE GENOMIC DNA]</scope>
    <source>
        <strain evidence="5 6">AF37-4</strain>
        <strain evidence="4 10">AM23-22</strain>
        <strain evidence="3 9">AM42-30</strain>
        <strain evidence="2 7">AM43-2</strain>
        <strain evidence="1 8">AM44-11BH</strain>
    </source>
</reference>
<dbReference type="PANTHER" id="PTHR11122:SF13">
    <property type="entry name" value="GLUCOSE-6-PHOSPHATE 1-EPIMERASE"/>
    <property type="match status" value="1"/>
</dbReference>
<dbReference type="InterPro" id="IPR008183">
    <property type="entry name" value="Aldose_1/G6P_1-epimerase"/>
</dbReference>
<dbReference type="InterPro" id="IPR037481">
    <property type="entry name" value="LacX"/>
</dbReference>
<dbReference type="Proteomes" id="UP000285740">
    <property type="component" value="Unassembled WGS sequence"/>
</dbReference>
<evidence type="ECO:0000313" key="3">
    <source>
        <dbReference type="EMBL" id="RHA81714.1"/>
    </source>
</evidence>
<dbReference type="EMBL" id="QROT01000005">
    <property type="protein sequence ID" value="RHL45076.1"/>
    <property type="molecule type" value="Genomic_DNA"/>
</dbReference>
<comment type="caution">
    <text evidence="1">The sequence shown here is derived from an EMBL/GenBank/DDBJ whole genome shotgun (WGS) entry which is preliminary data.</text>
</comment>
<dbReference type="InterPro" id="IPR011013">
    <property type="entry name" value="Gal_mutarotase_sf_dom"/>
</dbReference>
<sequence length="293" mass="33808">MKLENQYLLVEASEDGAEITKIYNKEDGTDIIWEGNPEFWKRHSPVLFPNVGKTYKNKMLINGEEYTTSQHGFARDSVFECVESTDSMVSFLLNSSEETKKKYPFDFKLFINYYLEGKEVKVEWKVENTGNETMYFTIGAHPAFRFAKKDEVKSDYILKFPGKDQLEYILVDKETEDGMGTAIPEEKRTLKLENNTYVLNEEIFDNDALILDGTQIEEAWVCHKDGTPYVGMKCEGFPSFGIWSVKDAPFVCLEPWMGRCDDRGFNKEISQKNNINKVEPGKEFLKAYTIIVA</sequence>
<dbReference type="EMBL" id="QSFD01000001">
    <property type="protein sequence ID" value="RHA20862.1"/>
    <property type="molecule type" value="Genomic_DNA"/>
</dbReference>
<dbReference type="GO" id="GO:0005975">
    <property type="term" value="P:carbohydrate metabolic process"/>
    <property type="evidence" value="ECO:0007669"/>
    <property type="project" value="InterPro"/>
</dbReference>
<evidence type="ECO:0000313" key="6">
    <source>
        <dbReference type="Proteomes" id="UP000283314"/>
    </source>
</evidence>
<dbReference type="RefSeq" id="WP_117900986.1">
    <property type="nucleotide sequence ID" value="NZ_CABJDQ010000005.1"/>
</dbReference>
<keyword evidence="8" id="KW-1185">Reference proteome</keyword>
<gene>
    <name evidence="5" type="ORF">DW018_06920</name>
    <name evidence="4" type="ORF">DW652_09585</name>
    <name evidence="3" type="ORF">DW918_01920</name>
    <name evidence="2" type="ORF">DW929_11110</name>
    <name evidence="1" type="ORF">DW944_01450</name>
</gene>
<evidence type="ECO:0000313" key="8">
    <source>
        <dbReference type="Proteomes" id="UP000284779"/>
    </source>
</evidence>
<dbReference type="Gene3D" id="2.70.98.10">
    <property type="match status" value="1"/>
</dbReference>
<dbReference type="EMBL" id="QSFO01000015">
    <property type="protein sequence ID" value="RHA52443.1"/>
    <property type="molecule type" value="Genomic_DNA"/>
</dbReference>
<dbReference type="EMBL" id="QSFV01000003">
    <property type="protein sequence ID" value="RHA81714.1"/>
    <property type="molecule type" value="Genomic_DNA"/>
</dbReference>
<evidence type="ECO:0000313" key="9">
    <source>
        <dbReference type="Proteomes" id="UP000285740"/>
    </source>
</evidence>
<dbReference type="PANTHER" id="PTHR11122">
    <property type="entry name" value="APOSPORY-ASSOCIATED PROTEIN C-RELATED"/>
    <property type="match status" value="1"/>
</dbReference>
<dbReference type="Proteomes" id="UP000284598">
    <property type="component" value="Unassembled WGS sequence"/>
</dbReference>
<evidence type="ECO:0000313" key="5">
    <source>
        <dbReference type="EMBL" id="RHL45076.1"/>
    </source>
</evidence>
<dbReference type="GeneID" id="66466968"/>
<dbReference type="GO" id="GO:0016853">
    <property type="term" value="F:isomerase activity"/>
    <property type="evidence" value="ECO:0007669"/>
    <property type="project" value="InterPro"/>
</dbReference>